<sequence length="260" mass="27543">MALEALNSPTTATPSFNFEDAASLQWLEPWAKRKRSKRGRFDHPPTEEEYLALCLIMLARGGGGATSRNINSTATATSQSHQSPSPAAPEVATAPAPKLVYKCSVCNKAFSSYQALGGHKASHRKLAAGLEDQSTSSTTSATVTASTVTASNNSSGRAHVCTICHKSFPTGQALGGHKRCHYEGGGGSGSSAVTTSEGVGSTHSHSHSHNNLHPRNFDLNLPALPEFSPNFFMSGEDEVESPHPAKKLRILMPPKIEISH</sequence>
<dbReference type="InterPro" id="IPR013087">
    <property type="entry name" value="Znf_C2H2_type"/>
</dbReference>
<dbReference type="PANTHER" id="PTHR45988">
    <property type="entry name" value="C2H2 TYPE ZINC FINGER TRANSCRIPTION FACTOR FAMILY-RELATED"/>
    <property type="match status" value="1"/>
</dbReference>
<keyword evidence="6" id="KW-0804">Transcription</keyword>
<evidence type="ECO:0000313" key="11">
    <source>
        <dbReference type="Proteomes" id="UP000811609"/>
    </source>
</evidence>
<dbReference type="PANTHER" id="PTHR45988:SF90">
    <property type="entry name" value="ZINC FINGER PROTEIN ZAT10-LIKE"/>
    <property type="match status" value="1"/>
</dbReference>
<dbReference type="Proteomes" id="UP000811609">
    <property type="component" value="Chromosome 7"/>
</dbReference>
<protein>
    <recommendedName>
        <fullName evidence="9">C2H2-type domain-containing protein</fullName>
    </recommendedName>
</protein>
<evidence type="ECO:0000259" key="9">
    <source>
        <dbReference type="PROSITE" id="PS50157"/>
    </source>
</evidence>
<feature type="compositionally biased region" description="Low complexity" evidence="8">
    <location>
        <begin position="72"/>
        <end position="91"/>
    </location>
</feature>
<dbReference type="PROSITE" id="PS50157">
    <property type="entry name" value="ZINC_FINGER_C2H2_2"/>
    <property type="match status" value="2"/>
</dbReference>
<accession>A0A8T1PWH2</accession>
<feature type="region of interest" description="Disordered" evidence="8">
    <location>
        <begin position="185"/>
        <end position="212"/>
    </location>
</feature>
<organism evidence="10 11">
    <name type="scientific">Carya illinoinensis</name>
    <name type="common">Pecan</name>
    <dbReference type="NCBI Taxonomy" id="32201"/>
    <lineage>
        <taxon>Eukaryota</taxon>
        <taxon>Viridiplantae</taxon>
        <taxon>Streptophyta</taxon>
        <taxon>Embryophyta</taxon>
        <taxon>Tracheophyta</taxon>
        <taxon>Spermatophyta</taxon>
        <taxon>Magnoliopsida</taxon>
        <taxon>eudicotyledons</taxon>
        <taxon>Gunneridae</taxon>
        <taxon>Pentapetalae</taxon>
        <taxon>rosids</taxon>
        <taxon>fabids</taxon>
        <taxon>Fagales</taxon>
        <taxon>Juglandaceae</taxon>
        <taxon>Carya</taxon>
    </lineage>
</organism>
<proteinExistence type="predicted"/>
<dbReference type="InterPro" id="IPR036236">
    <property type="entry name" value="Znf_C2H2_sf"/>
</dbReference>
<feature type="region of interest" description="Disordered" evidence="8">
    <location>
        <begin position="67"/>
        <end position="91"/>
    </location>
</feature>
<dbReference type="InterPro" id="IPR044653">
    <property type="entry name" value="AZF1/2/3-like"/>
</dbReference>
<dbReference type="GO" id="GO:0003700">
    <property type="term" value="F:DNA-binding transcription factor activity"/>
    <property type="evidence" value="ECO:0007669"/>
    <property type="project" value="InterPro"/>
</dbReference>
<keyword evidence="4" id="KW-0862">Zinc</keyword>
<dbReference type="GO" id="GO:0005634">
    <property type="term" value="C:nucleus"/>
    <property type="evidence" value="ECO:0007669"/>
    <property type="project" value="TreeGrafter"/>
</dbReference>
<evidence type="ECO:0000256" key="5">
    <source>
        <dbReference type="ARBA" id="ARBA00023015"/>
    </source>
</evidence>
<evidence type="ECO:0000256" key="7">
    <source>
        <dbReference type="PROSITE-ProRule" id="PRU00042"/>
    </source>
</evidence>
<comment type="caution">
    <text evidence="10">The sequence shown here is derived from an EMBL/GenBank/DDBJ whole genome shotgun (WGS) entry which is preliminary data.</text>
</comment>
<dbReference type="GO" id="GO:0000976">
    <property type="term" value="F:transcription cis-regulatory region binding"/>
    <property type="evidence" value="ECO:0007669"/>
    <property type="project" value="TreeGrafter"/>
</dbReference>
<evidence type="ECO:0000256" key="8">
    <source>
        <dbReference type="SAM" id="MobiDB-lite"/>
    </source>
</evidence>
<keyword evidence="1" id="KW-0479">Metal-binding</keyword>
<reference evidence="10" key="1">
    <citation type="submission" date="2020-12" db="EMBL/GenBank/DDBJ databases">
        <title>WGS assembly of Carya illinoinensis cv. Pawnee.</title>
        <authorList>
            <person name="Platts A."/>
            <person name="Shu S."/>
            <person name="Wright S."/>
            <person name="Barry K."/>
            <person name="Edger P."/>
            <person name="Pires J.C."/>
            <person name="Schmutz J."/>
        </authorList>
    </citation>
    <scope>NUCLEOTIDE SEQUENCE</scope>
    <source>
        <tissue evidence="10">Leaf</tissue>
    </source>
</reference>
<dbReference type="EMBL" id="CM031815">
    <property type="protein sequence ID" value="KAG6648899.1"/>
    <property type="molecule type" value="Genomic_DNA"/>
</dbReference>
<feature type="domain" description="C2H2-type" evidence="9">
    <location>
        <begin position="159"/>
        <end position="181"/>
    </location>
</feature>
<dbReference type="PROSITE" id="PS00028">
    <property type="entry name" value="ZINC_FINGER_C2H2_1"/>
    <property type="match status" value="2"/>
</dbReference>
<dbReference type="SMART" id="SM00355">
    <property type="entry name" value="ZnF_C2H2"/>
    <property type="match status" value="2"/>
</dbReference>
<evidence type="ECO:0000256" key="3">
    <source>
        <dbReference type="ARBA" id="ARBA00022771"/>
    </source>
</evidence>
<dbReference type="Gene3D" id="3.30.160.60">
    <property type="entry name" value="Classic Zinc Finger"/>
    <property type="match status" value="1"/>
</dbReference>
<dbReference type="OrthoDB" id="40579at2759"/>
<evidence type="ECO:0000256" key="2">
    <source>
        <dbReference type="ARBA" id="ARBA00022737"/>
    </source>
</evidence>
<evidence type="ECO:0000256" key="6">
    <source>
        <dbReference type="ARBA" id="ARBA00023163"/>
    </source>
</evidence>
<feature type="domain" description="C2H2-type" evidence="9">
    <location>
        <begin position="101"/>
        <end position="123"/>
    </location>
</feature>
<evidence type="ECO:0000256" key="4">
    <source>
        <dbReference type="ARBA" id="ARBA00022833"/>
    </source>
</evidence>
<name>A0A8T1PWH2_CARIL</name>
<feature type="compositionally biased region" description="Low complexity" evidence="8">
    <location>
        <begin position="190"/>
        <end position="203"/>
    </location>
</feature>
<dbReference type="Pfam" id="PF13912">
    <property type="entry name" value="zf-C2H2_6"/>
    <property type="match status" value="2"/>
</dbReference>
<keyword evidence="11" id="KW-1185">Reference proteome</keyword>
<dbReference type="SUPFAM" id="SSF57667">
    <property type="entry name" value="beta-beta-alpha zinc fingers"/>
    <property type="match status" value="1"/>
</dbReference>
<keyword evidence="3 7" id="KW-0863">Zinc-finger</keyword>
<keyword evidence="5" id="KW-0805">Transcription regulation</keyword>
<evidence type="ECO:0000256" key="1">
    <source>
        <dbReference type="ARBA" id="ARBA00022723"/>
    </source>
</evidence>
<dbReference type="GO" id="GO:0008270">
    <property type="term" value="F:zinc ion binding"/>
    <property type="evidence" value="ECO:0007669"/>
    <property type="project" value="UniProtKB-KW"/>
</dbReference>
<dbReference type="AlphaFoldDB" id="A0A8T1PWH2"/>
<keyword evidence="2" id="KW-0677">Repeat</keyword>
<gene>
    <name evidence="10" type="ORF">CIPAW_07G176200</name>
</gene>
<evidence type="ECO:0000313" key="10">
    <source>
        <dbReference type="EMBL" id="KAG6648899.1"/>
    </source>
</evidence>